<dbReference type="AlphaFoldDB" id="A0A1Y2S782"/>
<sequence>MSFQLIIKVEHRVKLFKIQTINTCQRKIFFGIISIGTISLYL</sequence>
<reference evidence="1 2" key="1">
    <citation type="submission" date="2017-01" db="EMBL/GenBank/DDBJ databases">
        <title>Deconstructing symbiosis and pathogenesis requirements using a combined genomic-metabolomic approach.</title>
        <authorList>
            <person name="Tobias N.J."/>
            <person name="Wolff H."/>
            <person name="Djahanschiri B."/>
            <person name="Ebersberger I."/>
            <person name="Bode H.B."/>
        </authorList>
    </citation>
    <scope>NUCLEOTIDE SEQUENCE [LARGE SCALE GENOMIC DNA]</scope>
    <source>
        <strain evidence="1 2">DSM 4764</strain>
    </source>
</reference>
<dbReference type="Proteomes" id="UP000194204">
    <property type="component" value="Unassembled WGS sequence"/>
</dbReference>
<accession>A0A1Y2S782</accession>
<dbReference type="EMBL" id="MUBK01000134">
    <property type="protein sequence ID" value="OTA14003.1"/>
    <property type="molecule type" value="Genomic_DNA"/>
</dbReference>
<evidence type="ECO:0000313" key="2">
    <source>
        <dbReference type="Proteomes" id="UP000194204"/>
    </source>
</evidence>
<proteinExistence type="predicted"/>
<protein>
    <submittedName>
        <fullName evidence="1">Uncharacterized protein</fullName>
    </submittedName>
</protein>
<organism evidence="1 2">
    <name type="scientific">Xenorhabdus beddingii</name>
    <dbReference type="NCBI Taxonomy" id="40578"/>
    <lineage>
        <taxon>Bacteria</taxon>
        <taxon>Pseudomonadati</taxon>
        <taxon>Pseudomonadota</taxon>
        <taxon>Gammaproteobacteria</taxon>
        <taxon>Enterobacterales</taxon>
        <taxon>Morganellaceae</taxon>
        <taxon>Xenorhabdus</taxon>
    </lineage>
</organism>
<name>A0A1Y2S782_9GAMM</name>
<comment type="caution">
    <text evidence="1">The sequence shown here is derived from an EMBL/GenBank/DDBJ whole genome shotgun (WGS) entry which is preliminary data.</text>
</comment>
<keyword evidence="2" id="KW-1185">Reference proteome</keyword>
<evidence type="ECO:0000313" key="1">
    <source>
        <dbReference type="EMBL" id="OTA14003.1"/>
    </source>
</evidence>
<gene>
    <name evidence="1" type="ORF">Xbed_03765</name>
</gene>